<comment type="caution">
    <text evidence="1">The sequence shown here is derived from an EMBL/GenBank/DDBJ whole genome shotgun (WGS) entry which is preliminary data.</text>
</comment>
<name>A0A448XD08_9PLAT</name>
<dbReference type="AlphaFoldDB" id="A0A448XD08"/>
<reference evidence="1" key="1">
    <citation type="submission" date="2018-11" db="EMBL/GenBank/DDBJ databases">
        <authorList>
            <consortium name="Pathogen Informatics"/>
        </authorList>
    </citation>
    <scope>NUCLEOTIDE SEQUENCE</scope>
</reference>
<evidence type="ECO:0000313" key="1">
    <source>
        <dbReference type="EMBL" id="VEL33698.1"/>
    </source>
</evidence>
<accession>A0A448XD08</accession>
<protein>
    <submittedName>
        <fullName evidence="1">Uncharacterized protein</fullName>
    </submittedName>
</protein>
<gene>
    <name evidence="1" type="ORF">PXEA_LOCUS27138</name>
</gene>
<sequence>MPHLYDSTTDKPSSNIKTRPGWALIKLLCCHLPYLAKDRRRKPINMGPCLVKPVGTVGGWRRCRHGARNGLQMSAYEKRMEWRL</sequence>
<proteinExistence type="predicted"/>
<dbReference type="Proteomes" id="UP000784294">
    <property type="component" value="Unassembled WGS sequence"/>
</dbReference>
<dbReference type="EMBL" id="CAAALY010246231">
    <property type="protein sequence ID" value="VEL33698.1"/>
    <property type="molecule type" value="Genomic_DNA"/>
</dbReference>
<keyword evidence="2" id="KW-1185">Reference proteome</keyword>
<evidence type="ECO:0000313" key="2">
    <source>
        <dbReference type="Proteomes" id="UP000784294"/>
    </source>
</evidence>
<organism evidence="1 2">
    <name type="scientific">Protopolystoma xenopodis</name>
    <dbReference type="NCBI Taxonomy" id="117903"/>
    <lineage>
        <taxon>Eukaryota</taxon>
        <taxon>Metazoa</taxon>
        <taxon>Spiralia</taxon>
        <taxon>Lophotrochozoa</taxon>
        <taxon>Platyhelminthes</taxon>
        <taxon>Monogenea</taxon>
        <taxon>Polyopisthocotylea</taxon>
        <taxon>Polystomatidea</taxon>
        <taxon>Polystomatidae</taxon>
        <taxon>Protopolystoma</taxon>
    </lineage>
</organism>